<comment type="similarity">
    <text evidence="2">Belongs to the beta-catenin family.</text>
</comment>
<evidence type="ECO:0000256" key="6">
    <source>
        <dbReference type="PROSITE-ProRule" id="PRU00259"/>
    </source>
</evidence>
<dbReference type="PANTHER" id="PTHR10372">
    <property type="entry name" value="PLAKOPHILLIN-RELATED"/>
    <property type="match status" value="1"/>
</dbReference>
<feature type="region of interest" description="Disordered" evidence="7">
    <location>
        <begin position="550"/>
        <end position="607"/>
    </location>
</feature>
<evidence type="ECO:0000256" key="3">
    <source>
        <dbReference type="ARBA" id="ARBA00022737"/>
    </source>
</evidence>
<protein>
    <recommendedName>
        <fullName evidence="10">Catenin delta-2</fullName>
    </recommendedName>
</protein>
<proteinExistence type="inferred from homology"/>
<dbReference type="GO" id="GO:0005634">
    <property type="term" value="C:nucleus"/>
    <property type="evidence" value="ECO:0007669"/>
    <property type="project" value="TreeGrafter"/>
</dbReference>
<feature type="region of interest" description="Disordered" evidence="7">
    <location>
        <begin position="449"/>
        <end position="485"/>
    </location>
</feature>
<dbReference type="InterPro" id="IPR000225">
    <property type="entry name" value="Armadillo"/>
</dbReference>
<dbReference type="Gene3D" id="1.25.10.10">
    <property type="entry name" value="Leucine-rich Repeat Variant"/>
    <property type="match status" value="1"/>
</dbReference>
<dbReference type="PANTHER" id="PTHR10372:SF27">
    <property type="entry name" value="ADHERENS JUNCTION PROTEIN P120"/>
    <property type="match status" value="1"/>
</dbReference>
<evidence type="ECO:0008006" key="10">
    <source>
        <dbReference type="Google" id="ProtNLM"/>
    </source>
</evidence>
<keyword evidence="3" id="KW-0677">Repeat</keyword>
<evidence type="ECO:0000256" key="5">
    <source>
        <dbReference type="ARBA" id="ARBA00022949"/>
    </source>
</evidence>
<accession>A0A7R9GHR5</accession>
<keyword evidence="5" id="KW-0965">Cell junction</keyword>
<keyword evidence="4" id="KW-0130">Cell adhesion</keyword>
<evidence type="ECO:0000256" key="2">
    <source>
        <dbReference type="ARBA" id="ARBA00005462"/>
    </source>
</evidence>
<dbReference type="SMART" id="SM00185">
    <property type="entry name" value="ARM"/>
    <property type="match status" value="6"/>
</dbReference>
<dbReference type="PROSITE" id="PS50176">
    <property type="entry name" value="ARM_REPEAT"/>
    <property type="match status" value="2"/>
</dbReference>
<dbReference type="Proteomes" id="UP000678499">
    <property type="component" value="Unassembled WGS sequence"/>
</dbReference>
<organism evidence="8">
    <name type="scientific">Notodromas monacha</name>
    <dbReference type="NCBI Taxonomy" id="399045"/>
    <lineage>
        <taxon>Eukaryota</taxon>
        <taxon>Metazoa</taxon>
        <taxon>Ecdysozoa</taxon>
        <taxon>Arthropoda</taxon>
        <taxon>Crustacea</taxon>
        <taxon>Oligostraca</taxon>
        <taxon>Ostracoda</taxon>
        <taxon>Podocopa</taxon>
        <taxon>Podocopida</taxon>
        <taxon>Cypridocopina</taxon>
        <taxon>Cypridoidea</taxon>
        <taxon>Cyprididae</taxon>
        <taxon>Notodromas</taxon>
    </lineage>
</organism>
<dbReference type="InterPro" id="IPR011989">
    <property type="entry name" value="ARM-like"/>
</dbReference>
<dbReference type="GO" id="GO:0098609">
    <property type="term" value="P:cell-cell adhesion"/>
    <property type="evidence" value="ECO:0007669"/>
    <property type="project" value="InterPro"/>
</dbReference>
<dbReference type="InterPro" id="IPR016024">
    <property type="entry name" value="ARM-type_fold"/>
</dbReference>
<dbReference type="GO" id="GO:0005886">
    <property type="term" value="C:plasma membrane"/>
    <property type="evidence" value="ECO:0007669"/>
    <property type="project" value="TreeGrafter"/>
</dbReference>
<comment type="subcellular location">
    <subcellularLocation>
        <location evidence="1">Cell junction</location>
    </subcellularLocation>
</comment>
<evidence type="ECO:0000256" key="4">
    <source>
        <dbReference type="ARBA" id="ARBA00022889"/>
    </source>
</evidence>
<reference evidence="8" key="1">
    <citation type="submission" date="2020-11" db="EMBL/GenBank/DDBJ databases">
        <authorList>
            <person name="Tran Van P."/>
        </authorList>
    </citation>
    <scope>NUCLEOTIDE SEQUENCE</scope>
</reference>
<feature type="compositionally biased region" description="Low complexity" evidence="7">
    <location>
        <begin position="455"/>
        <end position="470"/>
    </location>
</feature>
<evidence type="ECO:0000256" key="7">
    <source>
        <dbReference type="SAM" id="MobiDB-lite"/>
    </source>
</evidence>
<dbReference type="EMBL" id="OA884939">
    <property type="protein sequence ID" value="CAD7281478.1"/>
    <property type="molecule type" value="Genomic_DNA"/>
</dbReference>
<evidence type="ECO:0000313" key="8">
    <source>
        <dbReference type="EMBL" id="CAD7281478.1"/>
    </source>
</evidence>
<dbReference type="Pfam" id="PF00514">
    <property type="entry name" value="Arm"/>
    <property type="match status" value="3"/>
</dbReference>
<dbReference type="GO" id="GO:0005912">
    <property type="term" value="C:adherens junction"/>
    <property type="evidence" value="ECO:0007669"/>
    <property type="project" value="TreeGrafter"/>
</dbReference>
<dbReference type="AlphaFoldDB" id="A0A7R9GHR5"/>
<feature type="region of interest" description="Disordered" evidence="7">
    <location>
        <begin position="178"/>
        <end position="237"/>
    </location>
</feature>
<gene>
    <name evidence="8" type="ORF">NMOB1V02_LOCUS9123</name>
</gene>
<dbReference type="SUPFAM" id="SSF48371">
    <property type="entry name" value="ARM repeat"/>
    <property type="match status" value="1"/>
</dbReference>
<dbReference type="InterPro" id="IPR028435">
    <property type="entry name" value="Plakophilin/d_Catenin"/>
</dbReference>
<feature type="repeat" description="ARM" evidence="6">
    <location>
        <begin position="299"/>
        <end position="336"/>
    </location>
</feature>
<name>A0A7R9GHR5_9CRUS</name>
<dbReference type="OrthoDB" id="3245100at2759"/>
<dbReference type="EMBL" id="CAJPEX010002902">
    <property type="protein sequence ID" value="CAG0921630.1"/>
    <property type="molecule type" value="Genomic_DNA"/>
</dbReference>
<dbReference type="GO" id="GO:0005737">
    <property type="term" value="C:cytoplasm"/>
    <property type="evidence" value="ECO:0007669"/>
    <property type="project" value="TreeGrafter"/>
</dbReference>
<sequence>MYFPSLSVSCPCLRNLSYGRQNDENKKCIMAAGGVGMLVRLLLKTPDNEVRELVAGTLWNLSSCEELKRPIIDDALAVLVNQIVIPCSGWDARGTGPAAPSFPDLYLSTVFRNATGVLRNVSSAGEYARKKLRECDGLIDSLLYIVKSAIGKANIDNKSVENCVCVLRNLSYRCQEVEDPNYDKVPPPATSTSSGPTRANASKATDESAGCFGGNKKKKDGFGGTMQRDASGPIQRQRNENVRGMELLWQPEVVQPYLSLLSDCSNAETLEASAGAIQNLSACYWQPSLDVRAAVRKEKGLPILVELLRMEVDRVVCAVATALRNLAIDERNKELIGKYAMRDLVQKLPSGNPQQDQGTSDDTIAAVLATLNEVIKKNADFARSLYECGGVDRLANITRQRQKYNARVIKFASQVLYTMWQHQELREVYKSGKWKESDFVTRTIAAQKAAASTRPGSPNSVAAGGAVGANSTLNRPMASQGGTRYEDRTIQRQPQVNSSGYSMELRDMSYPDGAQMLIHPHAGRAFPSGASPGMAKPGEPLYAQVNREKKKNRQFDASGAPPGSYIAGPGGHQLAPHPYDGSGPGPGDSILMDGRGAPQEPAGDSWV</sequence>
<evidence type="ECO:0000313" key="9">
    <source>
        <dbReference type="Proteomes" id="UP000678499"/>
    </source>
</evidence>
<feature type="repeat" description="ARM" evidence="6">
    <location>
        <begin position="33"/>
        <end position="76"/>
    </location>
</feature>
<keyword evidence="9" id="KW-1185">Reference proteome</keyword>
<evidence type="ECO:0000256" key="1">
    <source>
        <dbReference type="ARBA" id="ARBA00004282"/>
    </source>
</evidence>